<evidence type="ECO:0000313" key="2">
    <source>
        <dbReference type="Proteomes" id="UP000589036"/>
    </source>
</evidence>
<organism evidence="1 2">
    <name type="scientific">Spinactinospora alkalitolerans</name>
    <dbReference type="NCBI Taxonomy" id="687207"/>
    <lineage>
        <taxon>Bacteria</taxon>
        <taxon>Bacillati</taxon>
        <taxon>Actinomycetota</taxon>
        <taxon>Actinomycetes</taxon>
        <taxon>Streptosporangiales</taxon>
        <taxon>Nocardiopsidaceae</taxon>
        <taxon>Spinactinospora</taxon>
    </lineage>
</organism>
<protein>
    <submittedName>
        <fullName evidence="1">Uncharacterized protein</fullName>
    </submittedName>
</protein>
<dbReference type="Proteomes" id="UP000589036">
    <property type="component" value="Unassembled WGS sequence"/>
</dbReference>
<name>A0A852TYW1_9ACTN</name>
<evidence type="ECO:0000313" key="1">
    <source>
        <dbReference type="EMBL" id="NYE49118.1"/>
    </source>
</evidence>
<comment type="caution">
    <text evidence="1">The sequence shown here is derived from an EMBL/GenBank/DDBJ whole genome shotgun (WGS) entry which is preliminary data.</text>
</comment>
<reference evidence="1 2" key="1">
    <citation type="submission" date="2020-07" db="EMBL/GenBank/DDBJ databases">
        <title>Sequencing the genomes of 1000 actinobacteria strains.</title>
        <authorList>
            <person name="Klenk H.-P."/>
        </authorList>
    </citation>
    <scope>NUCLEOTIDE SEQUENCE [LARGE SCALE GENOMIC DNA]</scope>
    <source>
        <strain evidence="1 2">CXB654</strain>
    </source>
</reference>
<gene>
    <name evidence="1" type="ORF">HDA32_004238</name>
</gene>
<dbReference type="EMBL" id="JACCCC010000001">
    <property type="protein sequence ID" value="NYE49118.1"/>
    <property type="molecule type" value="Genomic_DNA"/>
</dbReference>
<dbReference type="RefSeq" id="WP_179644836.1">
    <property type="nucleotide sequence ID" value="NZ_BAAAYY010000031.1"/>
</dbReference>
<sequence length="58" mass="6129">MIIFVAIGLAGIAMPVRARHVGRTIGAVEDVAVVDTGLQRAVSLALDSRMTVTRIWPG</sequence>
<accession>A0A852TYW1</accession>
<dbReference type="AlphaFoldDB" id="A0A852TYW1"/>
<proteinExistence type="predicted"/>
<keyword evidence="2" id="KW-1185">Reference proteome</keyword>